<dbReference type="EMBL" id="BMZH01000012">
    <property type="protein sequence ID" value="GHB01101.1"/>
    <property type="molecule type" value="Genomic_DNA"/>
</dbReference>
<dbReference type="Proteomes" id="UP000634004">
    <property type="component" value="Unassembled WGS sequence"/>
</dbReference>
<comment type="caution">
    <text evidence="1">The sequence shown here is derived from an EMBL/GenBank/DDBJ whole genome shotgun (WGS) entry which is preliminary data.</text>
</comment>
<name>A0A8J3G3C5_9PROT</name>
<keyword evidence="2" id="KW-1185">Reference proteome</keyword>
<reference evidence="1" key="1">
    <citation type="journal article" date="2014" name="Int. J. Syst. Evol. Microbiol.">
        <title>Complete genome sequence of Corynebacterium casei LMG S-19264T (=DSM 44701T), isolated from a smear-ripened cheese.</title>
        <authorList>
            <consortium name="US DOE Joint Genome Institute (JGI-PGF)"/>
            <person name="Walter F."/>
            <person name="Albersmeier A."/>
            <person name="Kalinowski J."/>
            <person name="Ruckert C."/>
        </authorList>
    </citation>
    <scope>NUCLEOTIDE SEQUENCE</scope>
    <source>
        <strain evidence="1">KCTC 32513</strain>
    </source>
</reference>
<reference evidence="1" key="2">
    <citation type="submission" date="2020-09" db="EMBL/GenBank/DDBJ databases">
        <authorList>
            <person name="Sun Q."/>
            <person name="Kim S."/>
        </authorList>
    </citation>
    <scope>NUCLEOTIDE SEQUENCE</scope>
    <source>
        <strain evidence="1">KCTC 32513</strain>
    </source>
</reference>
<dbReference type="AlphaFoldDB" id="A0A8J3G3C5"/>
<dbReference type="RefSeq" id="WP_189498942.1">
    <property type="nucleotide sequence ID" value="NZ_BMZH01000012.1"/>
</dbReference>
<evidence type="ECO:0000313" key="1">
    <source>
        <dbReference type="EMBL" id="GHB01101.1"/>
    </source>
</evidence>
<proteinExistence type="predicted"/>
<evidence type="ECO:0000313" key="2">
    <source>
        <dbReference type="Proteomes" id="UP000634004"/>
    </source>
</evidence>
<sequence length="304" mass="32880">MTRALDKRVFEGPQLESFHLQTSRDGAAMPRVFGRVRLAGQVIWASQVREKVSDKSVGGKGGGPTERTYSYTISFAVGLCEGEILGVDRVWANGEILQCAGLTVRIHTGSDTQGPDSVIAATEPGAVPAFRGTAYIVFEDFPLDEYGARLPIINAEVVRGVKRGGRMEDLIQSVNLLPGTGEFALSPTIVEETPSIGVTVPSNMNSFSGQADLLTSLDQLQAELPHCHHVNIICAWFGTSLDAGDCLIQPGAERRERRLPDVEWRVAGQDRHSAYIVSANSEGRPNYGGTPSDESVIDCIRELK</sequence>
<gene>
    <name evidence="1" type="ORF">GCM10009069_24880</name>
</gene>
<organism evidence="1 2">
    <name type="scientific">Algimonas arctica</name>
    <dbReference type="NCBI Taxonomy" id="1479486"/>
    <lineage>
        <taxon>Bacteria</taxon>
        <taxon>Pseudomonadati</taxon>
        <taxon>Pseudomonadota</taxon>
        <taxon>Alphaproteobacteria</taxon>
        <taxon>Maricaulales</taxon>
        <taxon>Robiginitomaculaceae</taxon>
        <taxon>Algimonas</taxon>
    </lineage>
</organism>
<accession>A0A8J3G3C5</accession>
<protein>
    <submittedName>
        <fullName evidence="1">Uncharacterized protein</fullName>
    </submittedName>
</protein>